<gene>
    <name evidence="2" type="ORF">H9863_06025</name>
</gene>
<accession>A0A9D2ACB8</accession>
<dbReference type="InterPro" id="IPR027417">
    <property type="entry name" value="P-loop_NTPase"/>
</dbReference>
<dbReference type="Gene3D" id="3.40.50.300">
    <property type="entry name" value="P-loop containing nucleotide triphosphate hydrolases"/>
    <property type="match status" value="1"/>
</dbReference>
<reference evidence="2" key="2">
    <citation type="submission" date="2021-04" db="EMBL/GenBank/DDBJ databases">
        <authorList>
            <person name="Gilroy R."/>
        </authorList>
    </citation>
    <scope>NUCLEOTIDE SEQUENCE</scope>
    <source>
        <strain evidence="2">23274</strain>
    </source>
</reference>
<protein>
    <submittedName>
        <fullName evidence="2">AAA family ATPase</fullName>
    </submittedName>
</protein>
<organism evidence="2 3">
    <name type="scientific">Candidatus Odoribacter faecigallinarum</name>
    <dbReference type="NCBI Taxonomy" id="2838706"/>
    <lineage>
        <taxon>Bacteria</taxon>
        <taxon>Pseudomonadati</taxon>
        <taxon>Bacteroidota</taxon>
        <taxon>Bacteroidia</taxon>
        <taxon>Bacteroidales</taxon>
        <taxon>Odoribacteraceae</taxon>
        <taxon>Odoribacter</taxon>
    </lineage>
</organism>
<reference evidence="2" key="1">
    <citation type="journal article" date="2021" name="PeerJ">
        <title>Extensive microbial diversity within the chicken gut microbiome revealed by metagenomics and culture.</title>
        <authorList>
            <person name="Gilroy R."/>
            <person name="Ravi A."/>
            <person name="Getino M."/>
            <person name="Pursley I."/>
            <person name="Horton D.L."/>
            <person name="Alikhan N.F."/>
            <person name="Baker D."/>
            <person name="Gharbi K."/>
            <person name="Hall N."/>
            <person name="Watson M."/>
            <person name="Adriaenssens E.M."/>
            <person name="Foster-Nyarko E."/>
            <person name="Jarju S."/>
            <person name="Secka A."/>
            <person name="Antonio M."/>
            <person name="Oren A."/>
            <person name="Chaudhuri R.R."/>
            <person name="La Ragione R."/>
            <person name="Hildebrand F."/>
            <person name="Pallen M.J."/>
        </authorList>
    </citation>
    <scope>NUCLEOTIDE SEQUENCE</scope>
    <source>
        <strain evidence="2">23274</strain>
    </source>
</reference>
<dbReference type="InterPro" id="IPR041682">
    <property type="entry name" value="AAA_14"/>
</dbReference>
<dbReference type="AlphaFoldDB" id="A0A9D2ACB8"/>
<dbReference type="EMBL" id="DXFT01000115">
    <property type="protein sequence ID" value="HIX03657.1"/>
    <property type="molecule type" value="Genomic_DNA"/>
</dbReference>
<dbReference type="PANTHER" id="PTHR42990">
    <property type="entry name" value="ATPASE"/>
    <property type="match status" value="1"/>
</dbReference>
<feature type="domain" description="AAA" evidence="1">
    <location>
        <begin position="35"/>
        <end position="153"/>
    </location>
</feature>
<dbReference type="Proteomes" id="UP000824202">
    <property type="component" value="Unassembled WGS sequence"/>
</dbReference>
<evidence type="ECO:0000259" key="1">
    <source>
        <dbReference type="Pfam" id="PF13173"/>
    </source>
</evidence>
<dbReference type="PANTHER" id="PTHR42990:SF1">
    <property type="entry name" value="AAA+ ATPASE DOMAIN-CONTAINING PROTEIN"/>
    <property type="match status" value="1"/>
</dbReference>
<dbReference type="Pfam" id="PF13173">
    <property type="entry name" value="AAA_14"/>
    <property type="match status" value="1"/>
</dbReference>
<dbReference type="SUPFAM" id="SSF52540">
    <property type="entry name" value="P-loop containing nucleoside triphosphate hydrolases"/>
    <property type="match status" value="1"/>
</dbReference>
<evidence type="ECO:0000313" key="3">
    <source>
        <dbReference type="Proteomes" id="UP000824202"/>
    </source>
</evidence>
<name>A0A9D2ACB8_9BACT</name>
<sequence length="389" mass="44874">MEQLYEFFTRKLKSTPTDFLRYKYNQIKWQGRFWGLVGPRGVGKSTMLLQYIKLHLNIKDTLYVSADQLYFSEHKLVELADHFVKMGGKHLFIDEIHKYEGWSRELKQIYDSYDDLQVVISGSSILDIYKGLADLSRRVPIYHMQGLSFREYLRLFHQIETPVYSLEDILVHKAVIPGVEHPLPLFQDYLRRGYYPFGKDEEFEMELLQVITQTMEVDIPQHLQTNISLGRKLKSLLLVVAKSVPFKPVMQRLADATGISRNDIPGYLIYMERAGMIAQLRDATGGLRGLGKVEKLYLDNTNLIYTLSPDKADIGNVRETFFMNQTRVANEVISSPISDFEINGRTFEIGGRKKGQKQIQDAAEGYIVKDDLESGYANTIPLWAFGLNY</sequence>
<evidence type="ECO:0000313" key="2">
    <source>
        <dbReference type="EMBL" id="HIX03657.1"/>
    </source>
</evidence>
<proteinExistence type="predicted"/>
<comment type="caution">
    <text evidence="2">The sequence shown here is derived from an EMBL/GenBank/DDBJ whole genome shotgun (WGS) entry which is preliminary data.</text>
</comment>